<protein>
    <submittedName>
        <fullName evidence="1">Uncharacterized protein</fullName>
    </submittedName>
</protein>
<name>A0ABP7NTH3_9BACT</name>
<keyword evidence="2" id="KW-1185">Reference proteome</keyword>
<dbReference type="Proteomes" id="UP001499909">
    <property type="component" value="Unassembled WGS sequence"/>
</dbReference>
<organism evidence="1 2">
    <name type="scientific">Hymenobacter algoricola</name>
    <dbReference type="NCBI Taxonomy" id="486267"/>
    <lineage>
        <taxon>Bacteria</taxon>
        <taxon>Pseudomonadati</taxon>
        <taxon>Bacteroidota</taxon>
        <taxon>Cytophagia</taxon>
        <taxon>Cytophagales</taxon>
        <taxon>Hymenobacteraceae</taxon>
        <taxon>Hymenobacter</taxon>
    </lineage>
</organism>
<evidence type="ECO:0000313" key="1">
    <source>
        <dbReference type="EMBL" id="GAA3953807.1"/>
    </source>
</evidence>
<dbReference type="RefSeq" id="WP_345117673.1">
    <property type="nucleotide sequence ID" value="NZ_BAABDH010000112.1"/>
</dbReference>
<sequence>MHRANCPIRQAADRAQRRMIMAMAILIGLAGCTRKLTQTEKAEHAAPRVEVGKEVHFG</sequence>
<evidence type="ECO:0000313" key="2">
    <source>
        <dbReference type="Proteomes" id="UP001499909"/>
    </source>
</evidence>
<comment type="caution">
    <text evidence="1">The sequence shown here is derived from an EMBL/GenBank/DDBJ whole genome shotgun (WGS) entry which is preliminary data.</text>
</comment>
<dbReference type="EMBL" id="BAABDH010000112">
    <property type="protein sequence ID" value="GAA3953807.1"/>
    <property type="molecule type" value="Genomic_DNA"/>
</dbReference>
<reference evidence="2" key="1">
    <citation type="journal article" date="2019" name="Int. J. Syst. Evol. Microbiol.">
        <title>The Global Catalogue of Microorganisms (GCM) 10K type strain sequencing project: providing services to taxonomists for standard genome sequencing and annotation.</title>
        <authorList>
            <consortium name="The Broad Institute Genomics Platform"/>
            <consortium name="The Broad Institute Genome Sequencing Center for Infectious Disease"/>
            <person name="Wu L."/>
            <person name="Ma J."/>
        </authorList>
    </citation>
    <scope>NUCLEOTIDE SEQUENCE [LARGE SCALE GENOMIC DNA]</scope>
    <source>
        <strain evidence="2">JCM 17214</strain>
    </source>
</reference>
<dbReference type="PROSITE" id="PS51257">
    <property type="entry name" value="PROKAR_LIPOPROTEIN"/>
    <property type="match status" value="1"/>
</dbReference>
<accession>A0ABP7NTH3</accession>
<proteinExistence type="predicted"/>
<gene>
    <name evidence="1" type="ORF">GCM10022406_39380</name>
</gene>